<dbReference type="AlphaFoldDB" id="A0A7H4PQD5"/>
<keyword evidence="1" id="KW-1133">Transmembrane helix</keyword>
<protein>
    <submittedName>
        <fullName evidence="2">Uncharacterized protein</fullName>
    </submittedName>
</protein>
<gene>
    <name evidence="2" type="ORF">NCTC11685_07972</name>
</gene>
<evidence type="ECO:0000256" key="1">
    <source>
        <dbReference type="SAM" id="Phobius"/>
    </source>
</evidence>
<dbReference type="EMBL" id="UGMS01000006">
    <property type="protein sequence ID" value="STW80608.1"/>
    <property type="molecule type" value="Genomic_DNA"/>
</dbReference>
<proteinExistence type="predicted"/>
<sequence length="118" mass="14109">MLHKHCKQIGFTIWEIIFGKLFQLTIHSLTAHIRWISNHSIISLCKDPRLMNIRNKRFRCSLLLVISFLFQAIQSIKKRLQLSFFFLRHLNQRTQRFGIHKAFQRAHQQLIFCAFGMG</sequence>
<accession>A0A7H4PQD5</accession>
<comment type="caution">
    <text evidence="2">The sequence shown here is derived from an EMBL/GenBank/DDBJ whole genome shotgun (WGS) entry which is preliminary data.</text>
</comment>
<reference evidence="2 3" key="1">
    <citation type="submission" date="2018-06" db="EMBL/GenBank/DDBJ databases">
        <authorList>
            <consortium name="Pathogen Informatics"/>
            <person name="Doyle S."/>
        </authorList>
    </citation>
    <scope>NUCLEOTIDE SEQUENCE [LARGE SCALE GENOMIC DNA]</scope>
    <source>
        <strain evidence="2 3">NCTC11685</strain>
    </source>
</reference>
<evidence type="ECO:0000313" key="2">
    <source>
        <dbReference type="EMBL" id="STW80608.1"/>
    </source>
</evidence>
<keyword evidence="1" id="KW-0472">Membrane</keyword>
<keyword evidence="1" id="KW-0812">Transmembrane</keyword>
<name>A0A7H4PQD5_9ENTR</name>
<feature type="transmembrane region" description="Helical" evidence="1">
    <location>
        <begin position="58"/>
        <end position="76"/>
    </location>
</feature>
<organism evidence="2 3">
    <name type="scientific">Klebsiella michiganensis</name>
    <dbReference type="NCBI Taxonomy" id="1134687"/>
    <lineage>
        <taxon>Bacteria</taxon>
        <taxon>Pseudomonadati</taxon>
        <taxon>Pseudomonadota</taxon>
        <taxon>Gammaproteobacteria</taxon>
        <taxon>Enterobacterales</taxon>
        <taxon>Enterobacteriaceae</taxon>
        <taxon>Klebsiella/Raoultella group</taxon>
        <taxon>Klebsiella</taxon>
    </lineage>
</organism>
<evidence type="ECO:0000313" key="3">
    <source>
        <dbReference type="Proteomes" id="UP000254863"/>
    </source>
</evidence>
<dbReference type="Proteomes" id="UP000254863">
    <property type="component" value="Unassembled WGS sequence"/>
</dbReference>